<sequence length="91" mass="10745">MSRRVKFRAEPRYEVLNPRTQEELEALLLEMYPDNRIAASEFQAALNPIDKAIIKSDLGIRNWYTPKELAEYLWRRSNYHAIETDPYASSL</sequence>
<evidence type="ECO:0000313" key="1">
    <source>
        <dbReference type="EMBL" id="CDT63649.1"/>
    </source>
</evidence>
<protein>
    <submittedName>
        <fullName evidence="1">Uncharacterized protein</fullName>
    </submittedName>
</protein>
<dbReference type="AlphaFoldDB" id="A0A4R3P8V0"/>
<reference evidence="2" key="1">
    <citation type="submission" date="2014-06" db="EMBL/GenBank/DDBJ databases">
        <authorList>
            <person name="Le Roux Frederique"/>
        </authorList>
    </citation>
    <scope>NUCLEOTIDE SEQUENCE [LARGE SCALE GENOMIC DNA]</scope>
    <source>
        <strain evidence="2">J5-5</strain>
    </source>
</reference>
<dbReference type="RefSeq" id="WP_048615421.1">
    <property type="nucleotide sequence ID" value="NZ_AP025477.1"/>
</dbReference>
<dbReference type="Proteomes" id="UP000049495">
    <property type="component" value="Unassembled WGS sequence"/>
</dbReference>
<name>A0A4R3P8V0_9VIBR</name>
<comment type="caution">
    <text evidence="1">The sequence shown here is derived from an EMBL/GenBank/DDBJ whole genome shotgun (WGS) entry which is preliminary data.</text>
</comment>
<accession>A0A4R3P8V0</accession>
<gene>
    <name evidence="1" type="ORF">VCR5J5_750039</name>
</gene>
<evidence type="ECO:0000313" key="2">
    <source>
        <dbReference type="Proteomes" id="UP000049495"/>
    </source>
</evidence>
<dbReference type="GeneID" id="93902521"/>
<organism evidence="1 2">
    <name type="scientific">Vibrio crassostreae</name>
    <dbReference type="NCBI Taxonomy" id="246167"/>
    <lineage>
        <taxon>Bacteria</taxon>
        <taxon>Pseudomonadati</taxon>
        <taxon>Pseudomonadota</taxon>
        <taxon>Gammaproteobacteria</taxon>
        <taxon>Vibrionales</taxon>
        <taxon>Vibrionaceae</taxon>
        <taxon>Vibrio</taxon>
    </lineage>
</organism>
<proteinExistence type="predicted"/>
<dbReference type="EMBL" id="CCJV01000139">
    <property type="protein sequence ID" value="CDT63649.1"/>
    <property type="molecule type" value="Genomic_DNA"/>
</dbReference>